<organism evidence="2 3">
    <name type="scientific">Fusarium sarcochroum</name>
    <dbReference type="NCBI Taxonomy" id="1208366"/>
    <lineage>
        <taxon>Eukaryota</taxon>
        <taxon>Fungi</taxon>
        <taxon>Dikarya</taxon>
        <taxon>Ascomycota</taxon>
        <taxon>Pezizomycotina</taxon>
        <taxon>Sordariomycetes</taxon>
        <taxon>Hypocreomycetidae</taxon>
        <taxon>Hypocreales</taxon>
        <taxon>Nectriaceae</taxon>
        <taxon>Fusarium</taxon>
        <taxon>Fusarium lateritium species complex</taxon>
    </lineage>
</organism>
<dbReference type="PANTHER" id="PTHR11188:SF17">
    <property type="entry name" value="FI21816P1"/>
    <property type="match status" value="1"/>
</dbReference>
<dbReference type="EMBL" id="JABEXW010000420">
    <property type="protein sequence ID" value="KAF4964253.1"/>
    <property type="molecule type" value="Genomic_DNA"/>
</dbReference>
<dbReference type="GO" id="GO:0005829">
    <property type="term" value="C:cytosol"/>
    <property type="evidence" value="ECO:0007669"/>
    <property type="project" value="TreeGrafter"/>
</dbReference>
<comment type="caution">
    <text evidence="2">The sequence shown here is derived from an EMBL/GenBank/DDBJ whole genome shotgun (WGS) entry which is preliminary data.</text>
</comment>
<evidence type="ECO:0000313" key="2">
    <source>
        <dbReference type="EMBL" id="KAF4964253.1"/>
    </source>
</evidence>
<dbReference type="OrthoDB" id="2333384at2759"/>
<reference evidence="2" key="1">
    <citation type="journal article" date="2020" name="BMC Genomics">
        <title>Correction to: Identification and distribution of gene clusters required for synthesis of sphingolipid metabolism inhibitors in diverse species of the filamentous fungus Fusarium.</title>
        <authorList>
            <person name="Kim H.S."/>
            <person name="Lohmar J.M."/>
            <person name="Busman M."/>
            <person name="Brown D.W."/>
            <person name="Naumann T.A."/>
            <person name="Divon H.H."/>
            <person name="Lysoe E."/>
            <person name="Uhlig S."/>
            <person name="Proctor R.H."/>
        </authorList>
    </citation>
    <scope>NUCLEOTIDE SEQUENCE</scope>
    <source>
        <strain evidence="2">NRRL 20472</strain>
    </source>
</reference>
<dbReference type="GO" id="GO:0070086">
    <property type="term" value="P:ubiquitin-dependent endocytosis"/>
    <property type="evidence" value="ECO:0007669"/>
    <property type="project" value="TreeGrafter"/>
</dbReference>
<dbReference type="PANTHER" id="PTHR11188">
    <property type="entry name" value="ARRESTIN DOMAIN CONTAINING PROTEIN"/>
    <property type="match status" value="1"/>
</dbReference>
<proteinExistence type="inferred from homology"/>
<sequence>MPQAVAKNGHQLAIRLDRADHTYAPGETLTGHVCRKSDIVTPKATICISLHARSKSRMVSRRGHLTSTHRGRFDLVKSTDYSQTIFDGPLHITINDNEQIWAFSITLPTHVDLSTLRSMTDQNQSYVSTNARDASDYRLPPTFLIERYEYMSGMSAFVEYYLQAELKVSSRGSTNTTDAILPFKMLHLNPEPSRNRPSLHLLQHHISTQSDPNLEFDIQIQIPTVLQIDNPDPLHLTVLAIPSATNYLQYLSRKICITRIFLNVIARTEIKCPTRKAVRQADNETRINLHAEDAHRKYGEELYVPWKRLTTEEQASQNSFRTSDMESQVPLDIGKKIGILVERRQDLYATFTTFNIQHTHHLKWEMTVQIEGNSFELSGEDPIKILSRPELERNTEWIQPPPEDQLPDFADYQEELVELDTRRGSHRSEDMTGGVGGLSRLWVL</sequence>
<dbReference type="GO" id="GO:0005886">
    <property type="term" value="C:plasma membrane"/>
    <property type="evidence" value="ECO:0007669"/>
    <property type="project" value="TreeGrafter"/>
</dbReference>
<dbReference type="AlphaFoldDB" id="A0A8H4TUK9"/>
<protein>
    <recommendedName>
        <fullName evidence="4">Arrestin-like N-terminal domain-containing protein</fullName>
    </recommendedName>
</protein>
<keyword evidence="3" id="KW-1185">Reference proteome</keyword>
<dbReference type="Proteomes" id="UP000622797">
    <property type="component" value="Unassembled WGS sequence"/>
</dbReference>
<evidence type="ECO:0000256" key="1">
    <source>
        <dbReference type="ARBA" id="ARBA00005298"/>
    </source>
</evidence>
<comment type="similarity">
    <text evidence="1">Belongs to the arrestin family.</text>
</comment>
<reference evidence="2" key="2">
    <citation type="submission" date="2020-05" db="EMBL/GenBank/DDBJ databases">
        <authorList>
            <person name="Kim H.-S."/>
            <person name="Proctor R.H."/>
            <person name="Brown D.W."/>
        </authorList>
    </citation>
    <scope>NUCLEOTIDE SEQUENCE</scope>
    <source>
        <strain evidence="2">NRRL 20472</strain>
    </source>
</reference>
<dbReference type="InterPro" id="IPR014752">
    <property type="entry name" value="Arrestin-like_C"/>
</dbReference>
<dbReference type="GO" id="GO:0031625">
    <property type="term" value="F:ubiquitin protein ligase binding"/>
    <property type="evidence" value="ECO:0007669"/>
    <property type="project" value="TreeGrafter"/>
</dbReference>
<accession>A0A8H4TUK9</accession>
<dbReference type="InterPro" id="IPR050357">
    <property type="entry name" value="Arrestin_domain-protein"/>
</dbReference>
<gene>
    <name evidence="2" type="ORF">FSARC_7807</name>
</gene>
<dbReference type="GO" id="GO:0030674">
    <property type="term" value="F:protein-macromolecule adaptor activity"/>
    <property type="evidence" value="ECO:0007669"/>
    <property type="project" value="TreeGrafter"/>
</dbReference>
<dbReference type="Gene3D" id="2.60.40.640">
    <property type="match status" value="1"/>
</dbReference>
<evidence type="ECO:0000313" key="3">
    <source>
        <dbReference type="Proteomes" id="UP000622797"/>
    </source>
</evidence>
<name>A0A8H4TUK9_9HYPO</name>
<evidence type="ECO:0008006" key="4">
    <source>
        <dbReference type="Google" id="ProtNLM"/>
    </source>
</evidence>